<reference evidence="5 6" key="1">
    <citation type="submission" date="2020-10" db="EMBL/GenBank/DDBJ databases">
        <title>Genome analysis of Massilia species.</title>
        <authorList>
            <person name="Jung D.-H."/>
        </authorList>
    </citation>
    <scope>NUCLEOTIDE SEQUENCE [LARGE SCALE GENOMIC DNA]</scope>
    <source>
        <strain evidence="6">sipir</strain>
    </source>
</reference>
<dbReference type="SUPFAM" id="SSF46785">
    <property type="entry name" value="Winged helix' DNA-binding domain"/>
    <property type="match status" value="1"/>
</dbReference>
<evidence type="ECO:0000256" key="1">
    <source>
        <dbReference type="ARBA" id="ARBA00023015"/>
    </source>
</evidence>
<dbReference type="Pfam" id="PF01638">
    <property type="entry name" value="HxlR"/>
    <property type="match status" value="1"/>
</dbReference>
<dbReference type="InterPro" id="IPR036388">
    <property type="entry name" value="WH-like_DNA-bd_sf"/>
</dbReference>
<name>A0ABY4A2Q7_9BURK</name>
<keyword evidence="6" id="KW-1185">Reference proteome</keyword>
<dbReference type="InterPro" id="IPR036390">
    <property type="entry name" value="WH_DNA-bd_sf"/>
</dbReference>
<keyword evidence="1" id="KW-0805">Transcription regulation</keyword>
<evidence type="ECO:0000256" key="3">
    <source>
        <dbReference type="ARBA" id="ARBA00023163"/>
    </source>
</evidence>
<evidence type="ECO:0000313" key="5">
    <source>
        <dbReference type="EMBL" id="UOD29011.1"/>
    </source>
</evidence>
<evidence type="ECO:0000259" key="4">
    <source>
        <dbReference type="PROSITE" id="PS51118"/>
    </source>
</evidence>
<dbReference type="InterPro" id="IPR002577">
    <property type="entry name" value="HTH_HxlR"/>
</dbReference>
<keyword evidence="3" id="KW-0804">Transcription</keyword>
<evidence type="ECO:0000256" key="2">
    <source>
        <dbReference type="ARBA" id="ARBA00023125"/>
    </source>
</evidence>
<dbReference type="EMBL" id="CP063361">
    <property type="protein sequence ID" value="UOD29011.1"/>
    <property type="molecule type" value="Genomic_DNA"/>
</dbReference>
<dbReference type="Proteomes" id="UP000831532">
    <property type="component" value="Chromosome"/>
</dbReference>
<evidence type="ECO:0000313" key="6">
    <source>
        <dbReference type="Proteomes" id="UP000831532"/>
    </source>
</evidence>
<protein>
    <submittedName>
        <fullName evidence="5">Helix-turn-helix transcriptional regulator</fullName>
    </submittedName>
</protein>
<dbReference type="Gene3D" id="1.10.10.10">
    <property type="entry name" value="Winged helix-like DNA-binding domain superfamily/Winged helix DNA-binding domain"/>
    <property type="match status" value="1"/>
</dbReference>
<proteinExistence type="predicted"/>
<accession>A0ABY4A2Q7</accession>
<gene>
    <name evidence="5" type="ORF">INH39_26845</name>
</gene>
<dbReference type="PROSITE" id="PS51118">
    <property type="entry name" value="HTH_HXLR"/>
    <property type="match status" value="1"/>
</dbReference>
<dbReference type="PANTHER" id="PTHR33204">
    <property type="entry name" value="TRANSCRIPTIONAL REGULATOR, MARR FAMILY"/>
    <property type="match status" value="1"/>
</dbReference>
<dbReference type="PANTHER" id="PTHR33204:SF18">
    <property type="entry name" value="TRANSCRIPTIONAL REGULATORY PROTEIN"/>
    <property type="match status" value="1"/>
</dbReference>
<keyword evidence="2" id="KW-0238">DNA-binding</keyword>
<sequence length="132" mass="14813">MLKHLPENDIPPQCFSADCPSRALFDQVADKWSMMVLTVLDGGPARFNAVKRRLEGVTQKALTQCLRRLERNGLLTRHVLALSPVAVEYRITPLGGTLLAPFKAMHEWTLAKLPDVEAARREFDERHARPAG</sequence>
<feature type="domain" description="HTH hxlR-type" evidence="4">
    <location>
        <begin position="19"/>
        <end position="117"/>
    </location>
</feature>
<dbReference type="RefSeq" id="WP_243490208.1">
    <property type="nucleotide sequence ID" value="NZ_CP063361.1"/>
</dbReference>
<organism evidence="5 6">
    <name type="scientific">Massilia violaceinigra</name>
    <dbReference type="NCBI Taxonomy" id="2045208"/>
    <lineage>
        <taxon>Bacteria</taxon>
        <taxon>Pseudomonadati</taxon>
        <taxon>Pseudomonadota</taxon>
        <taxon>Betaproteobacteria</taxon>
        <taxon>Burkholderiales</taxon>
        <taxon>Oxalobacteraceae</taxon>
        <taxon>Telluria group</taxon>
        <taxon>Massilia</taxon>
    </lineage>
</organism>